<name>A0ABR2LUL0_9ASPA</name>
<dbReference type="PROSITE" id="PS51257">
    <property type="entry name" value="PROKAR_LIPOPROTEIN"/>
    <property type="match status" value="1"/>
</dbReference>
<proteinExistence type="predicted"/>
<evidence type="ECO:0000256" key="1">
    <source>
        <dbReference type="SAM" id="MobiDB-lite"/>
    </source>
</evidence>
<gene>
    <name evidence="2" type="ORF">KSP40_PGU007264</name>
</gene>
<evidence type="ECO:0000313" key="3">
    <source>
        <dbReference type="Proteomes" id="UP001412067"/>
    </source>
</evidence>
<dbReference type="Proteomes" id="UP001412067">
    <property type="component" value="Unassembled WGS sequence"/>
</dbReference>
<dbReference type="EMBL" id="JBBWWR010000015">
    <property type="protein sequence ID" value="KAK8950139.1"/>
    <property type="molecule type" value="Genomic_DNA"/>
</dbReference>
<comment type="caution">
    <text evidence="2">The sequence shown here is derived from an EMBL/GenBank/DDBJ whole genome shotgun (WGS) entry which is preliminary data.</text>
</comment>
<protein>
    <submittedName>
        <fullName evidence="2">Uncharacterized protein</fullName>
    </submittedName>
</protein>
<keyword evidence="3" id="KW-1185">Reference proteome</keyword>
<accession>A0ABR2LUL0</accession>
<evidence type="ECO:0000313" key="2">
    <source>
        <dbReference type="EMBL" id="KAK8950139.1"/>
    </source>
</evidence>
<sequence>MGGWSGKKVLLVVGIMAGCLLLLPGFFPSTTYTADAAPFCVGSSRLECKDYRESRRLPPAYYMPPSPVPNKQIRQEEPRPPPIKQAAAAPPSPCT</sequence>
<organism evidence="2 3">
    <name type="scientific">Platanthera guangdongensis</name>
    <dbReference type="NCBI Taxonomy" id="2320717"/>
    <lineage>
        <taxon>Eukaryota</taxon>
        <taxon>Viridiplantae</taxon>
        <taxon>Streptophyta</taxon>
        <taxon>Embryophyta</taxon>
        <taxon>Tracheophyta</taxon>
        <taxon>Spermatophyta</taxon>
        <taxon>Magnoliopsida</taxon>
        <taxon>Liliopsida</taxon>
        <taxon>Asparagales</taxon>
        <taxon>Orchidaceae</taxon>
        <taxon>Orchidoideae</taxon>
        <taxon>Orchideae</taxon>
        <taxon>Orchidinae</taxon>
        <taxon>Platanthera</taxon>
    </lineage>
</organism>
<feature type="region of interest" description="Disordered" evidence="1">
    <location>
        <begin position="57"/>
        <end position="95"/>
    </location>
</feature>
<reference evidence="2 3" key="1">
    <citation type="journal article" date="2022" name="Nat. Plants">
        <title>Genomes of leafy and leafless Platanthera orchids illuminate the evolution of mycoheterotrophy.</title>
        <authorList>
            <person name="Li M.H."/>
            <person name="Liu K.W."/>
            <person name="Li Z."/>
            <person name="Lu H.C."/>
            <person name="Ye Q.L."/>
            <person name="Zhang D."/>
            <person name="Wang J.Y."/>
            <person name="Li Y.F."/>
            <person name="Zhong Z.M."/>
            <person name="Liu X."/>
            <person name="Yu X."/>
            <person name="Liu D.K."/>
            <person name="Tu X.D."/>
            <person name="Liu B."/>
            <person name="Hao Y."/>
            <person name="Liao X.Y."/>
            <person name="Jiang Y.T."/>
            <person name="Sun W.H."/>
            <person name="Chen J."/>
            <person name="Chen Y.Q."/>
            <person name="Ai Y."/>
            <person name="Zhai J.W."/>
            <person name="Wu S.S."/>
            <person name="Zhou Z."/>
            <person name="Hsiao Y.Y."/>
            <person name="Wu W.L."/>
            <person name="Chen Y.Y."/>
            <person name="Lin Y.F."/>
            <person name="Hsu J.L."/>
            <person name="Li C.Y."/>
            <person name="Wang Z.W."/>
            <person name="Zhao X."/>
            <person name="Zhong W.Y."/>
            <person name="Ma X.K."/>
            <person name="Ma L."/>
            <person name="Huang J."/>
            <person name="Chen G.Z."/>
            <person name="Huang M.Z."/>
            <person name="Huang L."/>
            <person name="Peng D.H."/>
            <person name="Luo Y.B."/>
            <person name="Zou S.Q."/>
            <person name="Chen S.P."/>
            <person name="Lan S."/>
            <person name="Tsai W.C."/>
            <person name="Van de Peer Y."/>
            <person name="Liu Z.J."/>
        </authorList>
    </citation>
    <scope>NUCLEOTIDE SEQUENCE [LARGE SCALE GENOMIC DNA]</scope>
    <source>
        <strain evidence="2">Lor288</strain>
    </source>
</reference>